<keyword evidence="1" id="KW-0444">Lipid biosynthesis</keyword>
<evidence type="ECO:0000256" key="3">
    <source>
        <dbReference type="ARBA" id="ARBA00023098"/>
    </source>
</evidence>
<accession>A0A5A8F401</accession>
<evidence type="ECO:0008006" key="6">
    <source>
        <dbReference type="Google" id="ProtNLM"/>
    </source>
</evidence>
<evidence type="ECO:0000313" key="4">
    <source>
        <dbReference type="EMBL" id="KAA0258618.1"/>
    </source>
</evidence>
<dbReference type="InterPro" id="IPR007431">
    <property type="entry name" value="ACP_PD"/>
</dbReference>
<name>A0A5A8F401_9BACT</name>
<reference evidence="4 5" key="1">
    <citation type="submission" date="2019-06" db="EMBL/GenBank/DDBJ databases">
        <title>Genomic insights into carbon and energy metabolism of Deferribacter autotrophicus revealed new metabolic traits in the phylum Deferribacteres.</title>
        <authorList>
            <person name="Slobodkin A.I."/>
            <person name="Slobodkina G.B."/>
            <person name="Allioux M."/>
            <person name="Alain K."/>
            <person name="Jebbar M."/>
            <person name="Shadrin V."/>
            <person name="Kublanov I.V."/>
            <person name="Toshchakov S.V."/>
            <person name="Bonch-Osmolovskaya E.A."/>
        </authorList>
    </citation>
    <scope>NUCLEOTIDE SEQUENCE [LARGE SCALE GENOMIC DNA]</scope>
    <source>
        <strain evidence="4 5">SL50</strain>
    </source>
</reference>
<dbReference type="Proteomes" id="UP000322876">
    <property type="component" value="Unassembled WGS sequence"/>
</dbReference>
<proteinExistence type="predicted"/>
<dbReference type="RefSeq" id="WP_149266170.1">
    <property type="nucleotide sequence ID" value="NZ_VFJB01000004.1"/>
</dbReference>
<organism evidence="4 5">
    <name type="scientific">Deferribacter autotrophicus</name>
    <dbReference type="NCBI Taxonomy" id="500465"/>
    <lineage>
        <taxon>Bacteria</taxon>
        <taxon>Pseudomonadati</taxon>
        <taxon>Deferribacterota</taxon>
        <taxon>Deferribacteres</taxon>
        <taxon>Deferribacterales</taxon>
        <taxon>Deferribacteraceae</taxon>
        <taxon>Deferribacter</taxon>
    </lineage>
</organism>
<comment type="caution">
    <text evidence="4">The sequence shown here is derived from an EMBL/GenBank/DDBJ whole genome shotgun (WGS) entry which is preliminary data.</text>
</comment>
<evidence type="ECO:0000256" key="2">
    <source>
        <dbReference type="ARBA" id="ARBA00022801"/>
    </source>
</evidence>
<dbReference type="Pfam" id="PF04336">
    <property type="entry name" value="ACP_PD"/>
    <property type="match status" value="1"/>
</dbReference>
<sequence>MNFLVHIYLSKDREDTLVGNFLGDYLKGDINKFPPFLRTGIIFHRKIDSFSNSHKSHIKNSNILKTLFGRFAPIAVDILADIYLFESFHLFEKQDRVTFFNNIRSKLLEKSKTLDFPILQTLRRRNWFLEYRENNALFFIHRRLHNYLEIKPDDFLKLYNDNKEVLFNNYFILINDLKKFFQ</sequence>
<dbReference type="PANTHER" id="PTHR38764:SF1">
    <property type="entry name" value="ACYL CARRIER PROTEIN PHOSPHODIESTERASE"/>
    <property type="match status" value="1"/>
</dbReference>
<gene>
    <name evidence="4" type="ORF">FHQ18_05520</name>
</gene>
<keyword evidence="2" id="KW-0378">Hydrolase</keyword>
<dbReference type="GO" id="GO:0006633">
    <property type="term" value="P:fatty acid biosynthetic process"/>
    <property type="evidence" value="ECO:0007669"/>
    <property type="project" value="InterPro"/>
</dbReference>
<evidence type="ECO:0000313" key="5">
    <source>
        <dbReference type="Proteomes" id="UP000322876"/>
    </source>
</evidence>
<keyword evidence="3" id="KW-0443">Lipid metabolism</keyword>
<dbReference type="PANTHER" id="PTHR38764">
    <property type="entry name" value="ACYL CARRIER PROTEIN PHOSPHODIESTERASE"/>
    <property type="match status" value="1"/>
</dbReference>
<dbReference type="OrthoDB" id="8442777at2"/>
<dbReference type="GO" id="GO:0008770">
    <property type="term" value="F:[acyl-carrier-protein] phosphodiesterase activity"/>
    <property type="evidence" value="ECO:0007669"/>
    <property type="project" value="InterPro"/>
</dbReference>
<evidence type="ECO:0000256" key="1">
    <source>
        <dbReference type="ARBA" id="ARBA00022516"/>
    </source>
</evidence>
<dbReference type="AlphaFoldDB" id="A0A5A8F401"/>
<protein>
    <recommendedName>
        <fullName evidence="6">DUF479 domain-containing protein</fullName>
    </recommendedName>
</protein>
<keyword evidence="5" id="KW-1185">Reference proteome</keyword>
<dbReference type="EMBL" id="VFJB01000004">
    <property type="protein sequence ID" value="KAA0258618.1"/>
    <property type="molecule type" value="Genomic_DNA"/>
</dbReference>